<keyword evidence="5" id="KW-1185">Reference proteome</keyword>
<name>A0A8J5WWE6_ZIZPA</name>
<organism evidence="4 5">
    <name type="scientific">Zizania palustris</name>
    <name type="common">Northern wild rice</name>
    <dbReference type="NCBI Taxonomy" id="103762"/>
    <lineage>
        <taxon>Eukaryota</taxon>
        <taxon>Viridiplantae</taxon>
        <taxon>Streptophyta</taxon>
        <taxon>Embryophyta</taxon>
        <taxon>Tracheophyta</taxon>
        <taxon>Spermatophyta</taxon>
        <taxon>Magnoliopsida</taxon>
        <taxon>Liliopsida</taxon>
        <taxon>Poales</taxon>
        <taxon>Poaceae</taxon>
        <taxon>BOP clade</taxon>
        <taxon>Oryzoideae</taxon>
        <taxon>Oryzeae</taxon>
        <taxon>Zizaniinae</taxon>
        <taxon>Zizania</taxon>
    </lineage>
</organism>
<dbReference type="Proteomes" id="UP000729402">
    <property type="component" value="Unassembled WGS sequence"/>
</dbReference>
<evidence type="ECO:0000259" key="3">
    <source>
        <dbReference type="Pfam" id="PF14364"/>
    </source>
</evidence>
<sequence>MLESAIPALWSAVHGWFTPAVLFLVLNLVIGTIAVTSKVGASAAGGKREGEGASGGGGVGGEQRRFSRVPSMALDRLRSFNMSGLVGPAPEPPVAGFMDLGHEEPPVAVVEEQDEGERVHAPQVERSRSEADAEAELPPLPARLPKSASDRSAFAHFKADTEETDGCGSSPAGDDEGAAAPRQARRLRRELRVV</sequence>
<reference evidence="4" key="1">
    <citation type="journal article" date="2021" name="bioRxiv">
        <title>Whole Genome Assembly and Annotation of Northern Wild Rice, Zizania palustris L., Supports a Whole Genome Duplication in the Zizania Genus.</title>
        <authorList>
            <person name="Haas M."/>
            <person name="Kono T."/>
            <person name="Macchietto M."/>
            <person name="Millas R."/>
            <person name="McGilp L."/>
            <person name="Shao M."/>
            <person name="Duquette J."/>
            <person name="Hirsch C.N."/>
            <person name="Kimball J."/>
        </authorList>
    </citation>
    <scope>NUCLEOTIDE SEQUENCE</scope>
    <source>
        <tissue evidence="4">Fresh leaf tissue</tissue>
    </source>
</reference>
<keyword evidence="2" id="KW-0472">Membrane</keyword>
<evidence type="ECO:0000313" key="5">
    <source>
        <dbReference type="Proteomes" id="UP000729402"/>
    </source>
</evidence>
<gene>
    <name evidence="4" type="ORF">GUJ93_ZPchr0012g21632</name>
</gene>
<feature type="domain" description="DUF4408" evidence="3">
    <location>
        <begin position="7"/>
        <end position="38"/>
    </location>
</feature>
<keyword evidence="2" id="KW-1133">Transmembrane helix</keyword>
<feature type="region of interest" description="Disordered" evidence="1">
    <location>
        <begin position="110"/>
        <end position="194"/>
    </location>
</feature>
<dbReference type="PANTHER" id="PTHR33098">
    <property type="entry name" value="COTTON FIBER (DUF761)"/>
    <property type="match status" value="1"/>
</dbReference>
<feature type="compositionally biased region" description="Basic and acidic residues" evidence="1">
    <location>
        <begin position="116"/>
        <end position="131"/>
    </location>
</feature>
<feature type="transmembrane region" description="Helical" evidence="2">
    <location>
        <begin position="20"/>
        <end position="41"/>
    </location>
</feature>
<feature type="region of interest" description="Disordered" evidence="1">
    <location>
        <begin position="40"/>
        <end position="64"/>
    </location>
</feature>
<dbReference type="OrthoDB" id="1931904at2759"/>
<dbReference type="AlphaFoldDB" id="A0A8J5WWE6"/>
<comment type="caution">
    <text evidence="4">The sequence shown here is derived from an EMBL/GenBank/DDBJ whole genome shotgun (WGS) entry which is preliminary data.</text>
</comment>
<protein>
    <recommendedName>
        <fullName evidence="3">DUF4408 domain-containing protein</fullName>
    </recommendedName>
</protein>
<feature type="compositionally biased region" description="Basic residues" evidence="1">
    <location>
        <begin position="183"/>
        <end position="194"/>
    </location>
</feature>
<keyword evidence="2" id="KW-0812">Transmembrane</keyword>
<proteinExistence type="predicted"/>
<reference evidence="4" key="2">
    <citation type="submission" date="2021-02" db="EMBL/GenBank/DDBJ databases">
        <authorList>
            <person name="Kimball J.A."/>
            <person name="Haas M.W."/>
            <person name="Macchietto M."/>
            <person name="Kono T."/>
            <person name="Duquette J."/>
            <person name="Shao M."/>
        </authorList>
    </citation>
    <scope>NUCLEOTIDE SEQUENCE</scope>
    <source>
        <tissue evidence="4">Fresh leaf tissue</tissue>
    </source>
</reference>
<dbReference type="InterPro" id="IPR025520">
    <property type="entry name" value="DUF4408"/>
</dbReference>
<feature type="compositionally biased region" description="Gly residues" evidence="1">
    <location>
        <begin position="52"/>
        <end position="61"/>
    </location>
</feature>
<dbReference type="EMBL" id="JAAALK010000080">
    <property type="protein sequence ID" value="KAG8094548.1"/>
    <property type="molecule type" value="Genomic_DNA"/>
</dbReference>
<evidence type="ECO:0000313" key="4">
    <source>
        <dbReference type="EMBL" id="KAG8094548.1"/>
    </source>
</evidence>
<accession>A0A8J5WWE6</accession>
<evidence type="ECO:0000256" key="1">
    <source>
        <dbReference type="SAM" id="MobiDB-lite"/>
    </source>
</evidence>
<dbReference type="Pfam" id="PF14364">
    <property type="entry name" value="DUF4408"/>
    <property type="match status" value="1"/>
</dbReference>
<dbReference type="PANTHER" id="PTHR33098:SF119">
    <property type="entry name" value="OS06G0566500 PROTEIN"/>
    <property type="match status" value="1"/>
</dbReference>
<evidence type="ECO:0000256" key="2">
    <source>
        <dbReference type="SAM" id="Phobius"/>
    </source>
</evidence>